<reference evidence="4 5" key="1">
    <citation type="journal article" date="2014" name="Nature">
        <title>An environmental bacterial taxon with a large and distinct metabolic repertoire.</title>
        <authorList>
            <person name="Wilson M.C."/>
            <person name="Mori T."/>
            <person name="Ruckert C."/>
            <person name="Uria A.R."/>
            <person name="Helf M.J."/>
            <person name="Takada K."/>
            <person name="Gernert C."/>
            <person name="Steffens U.A."/>
            <person name="Heycke N."/>
            <person name="Schmitt S."/>
            <person name="Rinke C."/>
            <person name="Helfrich E.J."/>
            <person name="Brachmann A.O."/>
            <person name="Gurgui C."/>
            <person name="Wakimoto T."/>
            <person name="Kracht M."/>
            <person name="Crusemann M."/>
            <person name="Hentschel U."/>
            <person name="Abe I."/>
            <person name="Matsunaga S."/>
            <person name="Kalinowski J."/>
            <person name="Takeyama H."/>
            <person name="Piel J."/>
        </authorList>
    </citation>
    <scope>NUCLEOTIDE SEQUENCE [LARGE SCALE GENOMIC DNA]</scope>
    <source>
        <strain evidence="5">TSY2</strain>
    </source>
</reference>
<sequence>MRCIAAIDVGGTFTDISLADPDQGLLWTTKTTTTPDDPSQGFATGITKVLQQSGKTPAEIIAVLHGSTVATNLIIERKGSPLALLTTQGCRYVLHIGRHDVPKQAANMYLWVKPPRLVTPEHIYEIPERLDHTGSVLQPLDESACIEILKQLQAQKFPVLAIALLHAYANSAHEHRLRALCQQYCPDALVSISSEVLPQFREYERTMATVLNAYILPQVGRYYGVLERRMQALGVQAPMLIMKSNGGMASVAAAAQQPILTALSGPAAAVVGAIAVARQAGFDNCISIDVGGTSADVCLAEQGEAKLTVEGELADLPLHFPMLDVHSIGAGGGSIARLSPGGSLQVGPDSAGADPGPVCYDRGGHEPTVTDAHLVLGRLSPALLGGELPLNRGCAYDAIRQRLAQPLDLSVEEAASGILEILNHTMAGAIRAISIERGYDPRDFALLACGGAGPLHAGRLAELLGIPHVIVPCQAGVLSTQGLLSSDIKNDYVRTLMQHQDVLDLAALDTALTELEAQAQTWLTTEGIAEPDQQMMRAADLRYANQGYEITVPVTAGPVTPETLEQAVAAFHAEHQRLYTYASPELPVEIVNLRVSARGPAWPFTPRPLANGHGAAAEPIETRPVYFPALGGFTDCPVYGDAALSPGMQLIGPAILTQDLTTIVIEPNHHVRMDVYGNFVMSLPGHHSV</sequence>
<dbReference type="GO" id="GO:0017168">
    <property type="term" value="F:5-oxoprolinase (ATP-hydrolyzing) activity"/>
    <property type="evidence" value="ECO:0007669"/>
    <property type="project" value="TreeGrafter"/>
</dbReference>
<dbReference type="Pfam" id="PF05378">
    <property type="entry name" value="Hydant_A_N"/>
    <property type="match status" value="1"/>
</dbReference>
<dbReference type="InterPro" id="IPR008040">
    <property type="entry name" value="Hydant_A_N"/>
</dbReference>
<dbReference type="AlphaFoldDB" id="W4MBT4"/>
<dbReference type="GO" id="GO:0006749">
    <property type="term" value="P:glutathione metabolic process"/>
    <property type="evidence" value="ECO:0007669"/>
    <property type="project" value="TreeGrafter"/>
</dbReference>
<name>W4MBT4_9BACT</name>
<dbReference type="Pfam" id="PF19278">
    <property type="entry name" value="Hydant_A_C"/>
    <property type="match status" value="1"/>
</dbReference>
<evidence type="ECO:0000259" key="2">
    <source>
        <dbReference type="Pfam" id="PF05378"/>
    </source>
</evidence>
<evidence type="ECO:0000259" key="1">
    <source>
        <dbReference type="Pfam" id="PF01968"/>
    </source>
</evidence>
<feature type="domain" description="Hydantoinase/oxoprolinase N-terminal" evidence="2">
    <location>
        <begin position="6"/>
        <end position="184"/>
    </location>
</feature>
<accession>W4MBT4</accession>
<comment type="caution">
    <text evidence="4">The sequence shown here is derived from an EMBL/GenBank/DDBJ whole genome shotgun (WGS) entry which is preliminary data.</text>
</comment>
<feature type="domain" description="Acetophenone carboxylase-like C-terminal" evidence="3">
    <location>
        <begin position="506"/>
        <end position="676"/>
    </location>
</feature>
<dbReference type="SUPFAM" id="SSF53067">
    <property type="entry name" value="Actin-like ATPase domain"/>
    <property type="match status" value="1"/>
</dbReference>
<dbReference type="Proteomes" id="UP000019140">
    <property type="component" value="Unassembled WGS sequence"/>
</dbReference>
<organism evidence="4 5">
    <name type="scientific">Candidatus Entotheonella gemina</name>
    <dbReference type="NCBI Taxonomy" id="1429439"/>
    <lineage>
        <taxon>Bacteria</taxon>
        <taxon>Pseudomonadati</taxon>
        <taxon>Nitrospinota/Tectimicrobiota group</taxon>
        <taxon>Candidatus Tectimicrobiota</taxon>
        <taxon>Candidatus Entotheonellia</taxon>
        <taxon>Candidatus Entotheonellales</taxon>
        <taxon>Candidatus Entotheonellaceae</taxon>
        <taxon>Candidatus Entotheonella</taxon>
    </lineage>
</organism>
<dbReference type="PANTHER" id="PTHR11365:SF23">
    <property type="entry name" value="HYPOTHETICAL 5-OXOPROLINASE (EUROFUNG)-RELATED"/>
    <property type="match status" value="1"/>
</dbReference>
<dbReference type="PATRIC" id="fig|1429439.4.peg.1699"/>
<dbReference type="EMBL" id="AZHX01000404">
    <property type="protein sequence ID" value="ETX07665.1"/>
    <property type="molecule type" value="Genomic_DNA"/>
</dbReference>
<dbReference type="Pfam" id="PF01968">
    <property type="entry name" value="Hydantoinase_A"/>
    <property type="match status" value="1"/>
</dbReference>
<dbReference type="InterPro" id="IPR002821">
    <property type="entry name" value="Hydantoinase_A"/>
</dbReference>
<dbReference type="PANTHER" id="PTHR11365">
    <property type="entry name" value="5-OXOPROLINASE RELATED"/>
    <property type="match status" value="1"/>
</dbReference>
<evidence type="ECO:0008006" key="6">
    <source>
        <dbReference type="Google" id="ProtNLM"/>
    </source>
</evidence>
<protein>
    <recommendedName>
        <fullName evidence="6">5-oxoprolinase</fullName>
    </recommendedName>
</protein>
<gene>
    <name evidence="4" type="ORF">ETSY2_09935</name>
</gene>
<dbReference type="InterPro" id="IPR043129">
    <property type="entry name" value="ATPase_NBD"/>
</dbReference>
<dbReference type="HOGENOM" id="CLU_002157_1_2_7"/>
<dbReference type="InterPro" id="IPR045079">
    <property type="entry name" value="Oxoprolinase-like"/>
</dbReference>
<keyword evidence="5" id="KW-1185">Reference proteome</keyword>
<evidence type="ECO:0000313" key="5">
    <source>
        <dbReference type="Proteomes" id="UP000019140"/>
    </source>
</evidence>
<dbReference type="GO" id="GO:0005829">
    <property type="term" value="C:cytosol"/>
    <property type="evidence" value="ECO:0007669"/>
    <property type="project" value="TreeGrafter"/>
</dbReference>
<evidence type="ECO:0000313" key="4">
    <source>
        <dbReference type="EMBL" id="ETX07665.1"/>
    </source>
</evidence>
<evidence type="ECO:0000259" key="3">
    <source>
        <dbReference type="Pfam" id="PF19278"/>
    </source>
</evidence>
<proteinExistence type="predicted"/>
<dbReference type="InterPro" id="IPR049517">
    <property type="entry name" value="ACX-like_C"/>
</dbReference>
<feature type="domain" description="Hydantoinase A/oxoprolinase" evidence="1">
    <location>
        <begin position="205"/>
        <end position="491"/>
    </location>
</feature>